<evidence type="ECO:0000313" key="3">
    <source>
        <dbReference type="Proteomes" id="UP000008221"/>
    </source>
</evidence>
<dbReference type="HOGENOM" id="CLU_042387_3_0_11"/>
<dbReference type="SMART" id="SM00474">
    <property type="entry name" value="35EXOc"/>
    <property type="match status" value="1"/>
</dbReference>
<keyword evidence="2" id="KW-0378">Hydrolase</keyword>
<dbReference type="InterPro" id="IPR002562">
    <property type="entry name" value="3'-5'_exonuclease_dom"/>
</dbReference>
<dbReference type="GO" id="GO:0003676">
    <property type="term" value="F:nucleic acid binding"/>
    <property type="evidence" value="ECO:0007669"/>
    <property type="project" value="InterPro"/>
</dbReference>
<dbReference type="RefSeq" id="WP_011720226.1">
    <property type="nucleotide sequence ID" value="NC_008578.1"/>
</dbReference>
<dbReference type="InterPro" id="IPR051086">
    <property type="entry name" value="RNase_D-like"/>
</dbReference>
<dbReference type="InterPro" id="IPR036397">
    <property type="entry name" value="RNaseH_sf"/>
</dbReference>
<dbReference type="InterPro" id="IPR002121">
    <property type="entry name" value="HRDC_dom"/>
</dbReference>
<dbReference type="STRING" id="351607.Acel_1391"/>
<proteinExistence type="predicted"/>
<evidence type="ECO:0000313" key="2">
    <source>
        <dbReference type="EMBL" id="ABK53163.1"/>
    </source>
</evidence>
<dbReference type="InterPro" id="IPR010997">
    <property type="entry name" value="HRDC-like_sf"/>
</dbReference>
<organism evidence="2 3">
    <name type="scientific">Acidothermus cellulolyticus (strain ATCC 43068 / DSM 8971 / 11B)</name>
    <dbReference type="NCBI Taxonomy" id="351607"/>
    <lineage>
        <taxon>Bacteria</taxon>
        <taxon>Bacillati</taxon>
        <taxon>Actinomycetota</taxon>
        <taxon>Actinomycetes</taxon>
        <taxon>Acidothermales</taxon>
        <taxon>Acidothermaceae</taxon>
        <taxon>Acidothermus</taxon>
    </lineage>
</organism>
<dbReference type="Gene3D" id="1.10.150.80">
    <property type="entry name" value="HRDC domain"/>
    <property type="match status" value="2"/>
</dbReference>
<dbReference type="InterPro" id="IPR044876">
    <property type="entry name" value="HRDC_dom_sf"/>
</dbReference>
<dbReference type="Gene3D" id="3.30.420.10">
    <property type="entry name" value="Ribonuclease H-like superfamily/Ribonuclease H"/>
    <property type="match status" value="1"/>
</dbReference>
<dbReference type="EMBL" id="CP000481">
    <property type="protein sequence ID" value="ABK53163.1"/>
    <property type="molecule type" value="Genomic_DNA"/>
</dbReference>
<name>A0LUQ3_ACIC1</name>
<feature type="domain" description="HRDC" evidence="1">
    <location>
        <begin position="226"/>
        <end position="306"/>
    </location>
</feature>
<dbReference type="Proteomes" id="UP000008221">
    <property type="component" value="Chromosome"/>
</dbReference>
<dbReference type="GO" id="GO:0008408">
    <property type="term" value="F:3'-5' exonuclease activity"/>
    <property type="evidence" value="ECO:0007669"/>
    <property type="project" value="InterPro"/>
</dbReference>
<keyword evidence="2" id="KW-0269">Exonuclease</keyword>
<accession>A0LUQ3</accession>
<dbReference type="SUPFAM" id="SSF47819">
    <property type="entry name" value="HRDC-like"/>
    <property type="match status" value="1"/>
</dbReference>
<dbReference type="GO" id="GO:0000166">
    <property type="term" value="F:nucleotide binding"/>
    <property type="evidence" value="ECO:0007669"/>
    <property type="project" value="InterPro"/>
</dbReference>
<reference evidence="2 3" key="1">
    <citation type="journal article" date="2009" name="Genome Res.">
        <title>Complete genome of the cellulolytic thermophile Acidothermus cellulolyticus 11B provides insights into its ecophysiological and evolutionary adaptations.</title>
        <authorList>
            <person name="Barabote R.D."/>
            <person name="Xie G."/>
            <person name="Leu D.H."/>
            <person name="Normand P."/>
            <person name="Necsulea A."/>
            <person name="Daubin V."/>
            <person name="Medigue C."/>
            <person name="Adney W.S."/>
            <person name="Xu X.C."/>
            <person name="Lapidus A."/>
            <person name="Parales R.E."/>
            <person name="Detter C."/>
            <person name="Pujic P."/>
            <person name="Bruce D."/>
            <person name="Lavire C."/>
            <person name="Challacombe J.F."/>
            <person name="Brettin T.S."/>
            <person name="Berry A.M."/>
        </authorList>
    </citation>
    <scope>NUCLEOTIDE SEQUENCE [LARGE SCALE GENOMIC DNA]</scope>
    <source>
        <strain evidence="3">ATCC 43068 / DSM 8971 / 11B</strain>
    </source>
</reference>
<dbReference type="InterPro" id="IPR012337">
    <property type="entry name" value="RNaseH-like_sf"/>
</dbReference>
<keyword evidence="2" id="KW-0540">Nuclease</keyword>
<dbReference type="PROSITE" id="PS50967">
    <property type="entry name" value="HRDC"/>
    <property type="match status" value="1"/>
</dbReference>
<evidence type="ECO:0000259" key="1">
    <source>
        <dbReference type="PROSITE" id="PS50967"/>
    </source>
</evidence>
<gene>
    <name evidence="2" type="ordered locus">Acel_1391</name>
</gene>
<dbReference type="InterPro" id="IPR041605">
    <property type="entry name" value="Exo_C"/>
</dbReference>
<dbReference type="Pfam" id="PF18305">
    <property type="entry name" value="DNA_pol_A_exoN"/>
    <property type="match status" value="1"/>
</dbReference>
<dbReference type="KEGG" id="ace:Acel_1391"/>
<dbReference type="eggNOG" id="COG0349">
    <property type="taxonomic scope" value="Bacteria"/>
</dbReference>
<dbReference type="AlphaFoldDB" id="A0LUQ3"/>
<protein>
    <submittedName>
        <fullName evidence="2">3'-5' exonuclease</fullName>
    </submittedName>
</protein>
<keyword evidence="3" id="KW-1185">Reference proteome</keyword>
<dbReference type="SUPFAM" id="SSF53098">
    <property type="entry name" value="Ribonuclease H-like"/>
    <property type="match status" value="1"/>
</dbReference>
<sequence length="416" mass="46151">MSDSPLVAKVRPHLSLRDGTPDVVDTPEKLAAAVRALAAADGPVAVDAERASAYRYGHRAYLVQLRRPGAGTFLIDPLPFANLRPVHEALSTAEWIVHAAAQDLPCLAELGLRPARLFDTELAARLAGYPRVGLAAMVEELLGFRLNKDHARVDWSRRPLPESWLRYAALDVEVLVELREILHTELQRQGKLRWAVEEFEHVRTAPPPSSPVERWRRVSGIHQVRGRRQLAVVRELWHARDRRARELDMSPGKVLSDSAIIRAATGKFRSKKELAATPEFSARPAREFLDEWWDAIGRATACGEAELPAPTPNIDGPPPAHRWSEASPDAAARLSVAKTVVAALADEHRLPAENLLAPDVVRRLAWQPPHSLDDHAVATALRRLGARPWQVGLTAEPLAKALRRVELHELRHSTSP</sequence>
<dbReference type="Pfam" id="PF00570">
    <property type="entry name" value="HRDC"/>
    <property type="match status" value="1"/>
</dbReference>
<dbReference type="PANTHER" id="PTHR47649">
    <property type="entry name" value="RIBONUCLEASE D"/>
    <property type="match status" value="1"/>
</dbReference>
<dbReference type="SMART" id="SM00341">
    <property type="entry name" value="HRDC"/>
    <property type="match status" value="1"/>
</dbReference>
<dbReference type="PANTHER" id="PTHR47649:SF1">
    <property type="entry name" value="RIBONUCLEASE D"/>
    <property type="match status" value="1"/>
</dbReference>
<dbReference type="Pfam" id="PF01612">
    <property type="entry name" value="DNA_pol_A_exo1"/>
    <property type="match status" value="1"/>
</dbReference>
<dbReference type="CDD" id="cd06142">
    <property type="entry name" value="RNaseD_exo"/>
    <property type="match status" value="1"/>
</dbReference>
<dbReference type="InParanoid" id="A0LUQ3"/>
<dbReference type="GO" id="GO:0006139">
    <property type="term" value="P:nucleobase-containing compound metabolic process"/>
    <property type="evidence" value="ECO:0007669"/>
    <property type="project" value="InterPro"/>
</dbReference>